<proteinExistence type="inferred from homology"/>
<evidence type="ECO:0000256" key="6">
    <source>
        <dbReference type="ARBA" id="ARBA00023033"/>
    </source>
</evidence>
<dbReference type="GO" id="GO:0020037">
    <property type="term" value="F:heme binding"/>
    <property type="evidence" value="ECO:0007669"/>
    <property type="project" value="InterPro"/>
</dbReference>
<evidence type="ECO:0000313" key="8">
    <source>
        <dbReference type="Proteomes" id="UP000593565"/>
    </source>
</evidence>
<comment type="similarity">
    <text evidence="1">Belongs to the cytochrome P450 family.</text>
</comment>
<dbReference type="InterPro" id="IPR050705">
    <property type="entry name" value="Cytochrome_P450_3A"/>
</dbReference>
<reference evidence="7 8" key="1">
    <citation type="submission" date="2020-02" db="EMBL/GenBank/DDBJ databases">
        <title>A chromosome-scale genome assembly of the black bullhead catfish (Ameiurus melas).</title>
        <authorList>
            <person name="Wen M."/>
            <person name="Zham M."/>
            <person name="Cabau C."/>
            <person name="Klopp C."/>
            <person name="Donnadieu C."/>
            <person name="Roques C."/>
            <person name="Bouchez O."/>
            <person name="Lampietro C."/>
            <person name="Jouanno E."/>
            <person name="Herpin A."/>
            <person name="Louis A."/>
            <person name="Berthelot C."/>
            <person name="Parey E."/>
            <person name="Roest-Crollius H."/>
            <person name="Braasch I."/>
            <person name="Postlethwait J."/>
            <person name="Robinson-Rechavi M."/>
            <person name="Echchiki A."/>
            <person name="Begum T."/>
            <person name="Montfort J."/>
            <person name="Schartl M."/>
            <person name="Bobe J."/>
            <person name="Guiguen Y."/>
        </authorList>
    </citation>
    <scope>NUCLEOTIDE SEQUENCE [LARGE SCALE GENOMIC DNA]</scope>
    <source>
        <strain evidence="7">M_S1</strain>
        <tissue evidence="7">Blood</tissue>
    </source>
</reference>
<keyword evidence="3" id="KW-0479">Metal-binding</keyword>
<comment type="caution">
    <text evidence="7">The sequence shown here is derived from an EMBL/GenBank/DDBJ whole genome shotgun (WGS) entry which is preliminary data.</text>
</comment>
<dbReference type="SUPFAM" id="SSF48264">
    <property type="entry name" value="Cytochrome P450"/>
    <property type="match status" value="1"/>
</dbReference>
<dbReference type="PANTHER" id="PTHR24302:SF15">
    <property type="entry name" value="FATTY-ACID PEROXYGENASE"/>
    <property type="match status" value="1"/>
</dbReference>
<accession>A0A7J5ZY40</accession>
<dbReference type="GO" id="GO:0008395">
    <property type="term" value="F:steroid hydroxylase activity"/>
    <property type="evidence" value="ECO:0007669"/>
    <property type="project" value="TreeGrafter"/>
</dbReference>
<evidence type="ECO:0000256" key="3">
    <source>
        <dbReference type="ARBA" id="ARBA00022723"/>
    </source>
</evidence>
<evidence type="ECO:0000256" key="4">
    <source>
        <dbReference type="ARBA" id="ARBA00023002"/>
    </source>
</evidence>
<evidence type="ECO:0000256" key="5">
    <source>
        <dbReference type="ARBA" id="ARBA00023004"/>
    </source>
</evidence>
<keyword evidence="5" id="KW-0408">Iron</keyword>
<dbReference type="AlphaFoldDB" id="A0A7J5ZY40"/>
<protein>
    <submittedName>
        <fullName evidence="7">Uncharacterized protein</fullName>
    </submittedName>
</protein>
<dbReference type="InterPro" id="IPR036396">
    <property type="entry name" value="Cyt_P450_sf"/>
</dbReference>
<dbReference type="PANTHER" id="PTHR24302">
    <property type="entry name" value="CYTOCHROME P450 FAMILY 3"/>
    <property type="match status" value="1"/>
</dbReference>
<keyword evidence="4" id="KW-0560">Oxidoreductase</keyword>
<keyword evidence="8" id="KW-1185">Reference proteome</keyword>
<dbReference type="GO" id="GO:0016705">
    <property type="term" value="F:oxidoreductase activity, acting on paired donors, with incorporation or reduction of molecular oxygen"/>
    <property type="evidence" value="ECO:0007669"/>
    <property type="project" value="InterPro"/>
</dbReference>
<keyword evidence="6" id="KW-0503">Monooxygenase</keyword>
<dbReference type="GO" id="GO:0005506">
    <property type="term" value="F:iron ion binding"/>
    <property type="evidence" value="ECO:0007669"/>
    <property type="project" value="InterPro"/>
</dbReference>
<dbReference type="EMBL" id="JAAGNN010000021">
    <property type="protein sequence ID" value="KAF4075545.1"/>
    <property type="molecule type" value="Genomic_DNA"/>
</dbReference>
<organism evidence="7 8">
    <name type="scientific">Ameiurus melas</name>
    <name type="common">Black bullhead</name>
    <name type="synonym">Silurus melas</name>
    <dbReference type="NCBI Taxonomy" id="219545"/>
    <lineage>
        <taxon>Eukaryota</taxon>
        <taxon>Metazoa</taxon>
        <taxon>Chordata</taxon>
        <taxon>Craniata</taxon>
        <taxon>Vertebrata</taxon>
        <taxon>Euteleostomi</taxon>
        <taxon>Actinopterygii</taxon>
        <taxon>Neopterygii</taxon>
        <taxon>Teleostei</taxon>
        <taxon>Ostariophysi</taxon>
        <taxon>Siluriformes</taxon>
        <taxon>Ictaluridae</taxon>
        <taxon>Ameiurus</taxon>
    </lineage>
</organism>
<keyword evidence="2" id="KW-0349">Heme</keyword>
<gene>
    <name evidence="7" type="ORF">AMELA_G00235660</name>
</gene>
<evidence type="ECO:0000256" key="2">
    <source>
        <dbReference type="ARBA" id="ARBA00022617"/>
    </source>
</evidence>
<sequence>MYGYWPHSVFKRFGVPGPKPVAFFGNFLEYRTGFHNFDMECFQKYGRVWGAVCREEVCVCVVEYGWFCGGGAGVASSRRCVGCLTEVSVGFPCRHPL</sequence>
<evidence type="ECO:0000256" key="1">
    <source>
        <dbReference type="ARBA" id="ARBA00010617"/>
    </source>
</evidence>
<name>A0A7J5ZY40_AMEME</name>
<dbReference type="Proteomes" id="UP000593565">
    <property type="component" value="Unassembled WGS sequence"/>
</dbReference>
<dbReference type="Gene3D" id="1.10.630.10">
    <property type="entry name" value="Cytochrome P450"/>
    <property type="match status" value="1"/>
</dbReference>
<evidence type="ECO:0000313" key="7">
    <source>
        <dbReference type="EMBL" id="KAF4075545.1"/>
    </source>
</evidence>